<evidence type="ECO:0000256" key="5">
    <source>
        <dbReference type="SAM" id="MobiDB-lite"/>
    </source>
</evidence>
<dbReference type="Gene3D" id="1.10.357.10">
    <property type="entry name" value="Tetracycline Repressor, domain 2"/>
    <property type="match status" value="1"/>
</dbReference>
<dbReference type="SUPFAM" id="SSF46689">
    <property type="entry name" value="Homeodomain-like"/>
    <property type="match status" value="1"/>
</dbReference>
<sequence>MAVRAPDAASDTKPEGLRERKRRETRDATRRAAIALGLEHGYDAVTVDMICDAAGISPRTFYNYFPSRETAVLGEGKPMPDEAQVAAFVAATGVSDVEAFAVMMAEVWTDAEPDRELFRQRRRLLDATPELAALNMMRITEARAQYAEIVRQRLDATRPGLSDADAEIEAAMAVSIAMGALQVVARGWLAGDGEAPLASLIHDYFPRVRRLTQAPTA</sequence>
<keyword evidence="1" id="KW-0805">Transcription regulation</keyword>
<dbReference type="Pfam" id="PF00440">
    <property type="entry name" value="TetR_N"/>
    <property type="match status" value="1"/>
</dbReference>
<feature type="domain" description="HTH tetR-type" evidence="6">
    <location>
        <begin position="23"/>
        <end position="83"/>
    </location>
</feature>
<dbReference type="EMBL" id="JAUHQA010000001">
    <property type="protein sequence ID" value="MDN4479618.1"/>
    <property type="molecule type" value="Genomic_DNA"/>
</dbReference>
<evidence type="ECO:0000259" key="6">
    <source>
        <dbReference type="PROSITE" id="PS50977"/>
    </source>
</evidence>
<feature type="compositionally biased region" description="Basic and acidic residues" evidence="5">
    <location>
        <begin position="10"/>
        <end position="28"/>
    </location>
</feature>
<organism evidence="7 8">
    <name type="scientific">Demequina muriae</name>
    <dbReference type="NCBI Taxonomy" id="3051664"/>
    <lineage>
        <taxon>Bacteria</taxon>
        <taxon>Bacillati</taxon>
        <taxon>Actinomycetota</taxon>
        <taxon>Actinomycetes</taxon>
        <taxon>Micrococcales</taxon>
        <taxon>Demequinaceae</taxon>
        <taxon>Demequina</taxon>
    </lineage>
</organism>
<evidence type="ECO:0000256" key="3">
    <source>
        <dbReference type="ARBA" id="ARBA00023163"/>
    </source>
</evidence>
<reference evidence="7" key="1">
    <citation type="submission" date="2023-06" db="EMBL/GenBank/DDBJ databases">
        <title>Egi l300058.</title>
        <authorList>
            <person name="Gao L."/>
            <person name="Fang B.-Z."/>
            <person name="Li W.-J."/>
        </authorList>
    </citation>
    <scope>NUCLEOTIDE SEQUENCE</scope>
    <source>
        <strain evidence="7">EGI L300058</strain>
    </source>
</reference>
<dbReference type="InterPro" id="IPR041347">
    <property type="entry name" value="MftR_C"/>
</dbReference>
<dbReference type="RefSeq" id="WP_301140792.1">
    <property type="nucleotide sequence ID" value="NZ_JAUHQA010000001.1"/>
</dbReference>
<dbReference type="InterPro" id="IPR050109">
    <property type="entry name" value="HTH-type_TetR-like_transc_reg"/>
</dbReference>
<feature type="DNA-binding region" description="H-T-H motif" evidence="4">
    <location>
        <begin position="46"/>
        <end position="65"/>
    </location>
</feature>
<keyword evidence="3" id="KW-0804">Transcription</keyword>
<keyword evidence="2 4" id="KW-0238">DNA-binding</keyword>
<dbReference type="PROSITE" id="PS50977">
    <property type="entry name" value="HTH_TETR_2"/>
    <property type="match status" value="1"/>
</dbReference>
<proteinExistence type="predicted"/>
<accession>A0ABT8GDV9</accession>
<evidence type="ECO:0000313" key="7">
    <source>
        <dbReference type="EMBL" id="MDN4479618.1"/>
    </source>
</evidence>
<evidence type="ECO:0000313" key="8">
    <source>
        <dbReference type="Proteomes" id="UP001172708"/>
    </source>
</evidence>
<evidence type="ECO:0000256" key="1">
    <source>
        <dbReference type="ARBA" id="ARBA00023015"/>
    </source>
</evidence>
<gene>
    <name evidence="7" type="ORF">QQX02_01595</name>
</gene>
<evidence type="ECO:0000256" key="2">
    <source>
        <dbReference type="ARBA" id="ARBA00023125"/>
    </source>
</evidence>
<comment type="caution">
    <text evidence="7">The sequence shown here is derived from an EMBL/GenBank/DDBJ whole genome shotgun (WGS) entry which is preliminary data.</text>
</comment>
<keyword evidence="8" id="KW-1185">Reference proteome</keyword>
<dbReference type="PANTHER" id="PTHR30055">
    <property type="entry name" value="HTH-TYPE TRANSCRIPTIONAL REGULATOR RUTR"/>
    <property type="match status" value="1"/>
</dbReference>
<dbReference type="Pfam" id="PF17754">
    <property type="entry name" value="TetR_C_14"/>
    <property type="match status" value="1"/>
</dbReference>
<dbReference type="InterPro" id="IPR001647">
    <property type="entry name" value="HTH_TetR"/>
</dbReference>
<name>A0ABT8GDV9_9MICO</name>
<protein>
    <submittedName>
        <fullName evidence="7">TetR family transcriptional regulator</fullName>
    </submittedName>
</protein>
<evidence type="ECO:0000256" key="4">
    <source>
        <dbReference type="PROSITE-ProRule" id="PRU00335"/>
    </source>
</evidence>
<dbReference type="PANTHER" id="PTHR30055:SF238">
    <property type="entry name" value="MYCOFACTOCIN BIOSYNTHESIS TRANSCRIPTIONAL REGULATOR MFTR-RELATED"/>
    <property type="match status" value="1"/>
</dbReference>
<dbReference type="Proteomes" id="UP001172708">
    <property type="component" value="Unassembled WGS sequence"/>
</dbReference>
<dbReference type="InterPro" id="IPR009057">
    <property type="entry name" value="Homeodomain-like_sf"/>
</dbReference>
<feature type="region of interest" description="Disordered" evidence="5">
    <location>
        <begin position="1"/>
        <end position="28"/>
    </location>
</feature>